<evidence type="ECO:0000256" key="1">
    <source>
        <dbReference type="SAM" id="Phobius"/>
    </source>
</evidence>
<dbReference type="RefSeq" id="WP_075058704.1">
    <property type="nucleotide sequence ID" value="NZ_CP012357.1"/>
</dbReference>
<sequence>MNLEILNKKIKFFIFSVYIVIFFDIAIFLSIFIRNIIYFSMGMLLAPLLQLIPLIIMLIIVIMGLKFITHFWKLYKKSTSDYKYLYALHNLSISNKKFYKIEIVIIFISCSLLALIGGIGIAPLVFIIKGNNSYRYYSKNID</sequence>
<evidence type="ECO:0000313" key="3">
    <source>
        <dbReference type="Proteomes" id="UP000067476"/>
    </source>
</evidence>
<dbReference type="AlphaFoldDB" id="A0A0K1W364"/>
<keyword evidence="1" id="KW-0472">Membrane</keyword>
<feature type="transmembrane region" description="Helical" evidence="1">
    <location>
        <begin position="103"/>
        <end position="128"/>
    </location>
</feature>
<dbReference type="EMBL" id="CP012357">
    <property type="protein sequence ID" value="AKX34626.1"/>
    <property type="molecule type" value="Genomic_DNA"/>
</dbReference>
<dbReference type="STRING" id="216942.SLITO_v1c10150"/>
<organism evidence="2 3">
    <name type="scientific">Spiroplasma litorale</name>
    <dbReference type="NCBI Taxonomy" id="216942"/>
    <lineage>
        <taxon>Bacteria</taxon>
        <taxon>Bacillati</taxon>
        <taxon>Mycoplasmatota</taxon>
        <taxon>Mollicutes</taxon>
        <taxon>Entomoplasmatales</taxon>
        <taxon>Spiroplasmataceae</taxon>
        <taxon>Spiroplasma</taxon>
    </lineage>
</organism>
<evidence type="ECO:0000313" key="2">
    <source>
        <dbReference type="EMBL" id="AKX34626.1"/>
    </source>
</evidence>
<dbReference type="PATRIC" id="fig|216942.3.peg.1031"/>
<keyword evidence="1" id="KW-1133">Transmembrane helix</keyword>
<feature type="transmembrane region" description="Helical" evidence="1">
    <location>
        <begin position="12"/>
        <end position="33"/>
    </location>
</feature>
<dbReference type="OrthoDB" id="389745at2"/>
<name>A0A0K1W364_9MOLU</name>
<gene>
    <name evidence="2" type="ORF">SLITO_v1c10150</name>
</gene>
<dbReference type="KEGG" id="sll:SLITO_v1c10150"/>
<accession>A0A0K1W364</accession>
<proteinExistence type="predicted"/>
<keyword evidence="3" id="KW-1185">Reference proteome</keyword>
<feature type="transmembrane region" description="Helical" evidence="1">
    <location>
        <begin position="45"/>
        <end position="68"/>
    </location>
</feature>
<reference evidence="2 3" key="1">
    <citation type="journal article" date="2015" name="Genome Announc.">
        <title>Complete Genome Sequence of Spiroplasma litorale TN-1T (DSM 21781), a Bacterium Isolated from a Green-Eyed Horsefly (Tabanus nigrovittatus).</title>
        <authorList>
            <person name="Lo W.S."/>
            <person name="Lai Y.C."/>
            <person name="Lien Y.W."/>
            <person name="Wang T.H."/>
            <person name="Kuo C.H."/>
        </authorList>
    </citation>
    <scope>NUCLEOTIDE SEQUENCE [LARGE SCALE GENOMIC DNA]</scope>
    <source>
        <strain evidence="2 3">TN-1</strain>
    </source>
</reference>
<dbReference type="Proteomes" id="UP000067476">
    <property type="component" value="Chromosome"/>
</dbReference>
<keyword evidence="1" id="KW-0812">Transmembrane</keyword>
<protein>
    <submittedName>
        <fullName evidence="2">Uncharacterized protein</fullName>
    </submittedName>
</protein>